<keyword evidence="7" id="KW-1185">Reference proteome</keyword>
<name>A0AAN4W1M2_9BACT</name>
<dbReference type="CDD" id="cd00452">
    <property type="entry name" value="KDPG_aldolase"/>
    <property type="match status" value="1"/>
</dbReference>
<gene>
    <name evidence="6" type="ORF">PEDI_46760</name>
</gene>
<evidence type="ECO:0000313" key="6">
    <source>
        <dbReference type="EMBL" id="GJM64124.1"/>
    </source>
</evidence>
<organism evidence="6 7">
    <name type="scientific">Persicobacter diffluens</name>
    <dbReference type="NCBI Taxonomy" id="981"/>
    <lineage>
        <taxon>Bacteria</taxon>
        <taxon>Pseudomonadati</taxon>
        <taxon>Bacteroidota</taxon>
        <taxon>Cytophagia</taxon>
        <taxon>Cytophagales</taxon>
        <taxon>Persicobacteraceae</taxon>
        <taxon>Persicobacter</taxon>
    </lineage>
</organism>
<proteinExistence type="inferred from homology"/>
<dbReference type="PANTHER" id="PTHR30246:SF1">
    <property type="entry name" value="2-DEHYDRO-3-DEOXY-6-PHOSPHOGALACTONATE ALDOLASE-RELATED"/>
    <property type="match status" value="1"/>
</dbReference>
<dbReference type="PANTHER" id="PTHR30246">
    <property type="entry name" value="2-KETO-3-DEOXY-6-PHOSPHOGLUCONATE ALDOLASE"/>
    <property type="match status" value="1"/>
</dbReference>
<dbReference type="GO" id="GO:0016829">
    <property type="term" value="F:lyase activity"/>
    <property type="evidence" value="ECO:0007669"/>
    <property type="project" value="UniProtKB-KW"/>
</dbReference>
<evidence type="ECO:0000256" key="2">
    <source>
        <dbReference type="ARBA" id="ARBA00006906"/>
    </source>
</evidence>
<dbReference type="InterPro" id="IPR013785">
    <property type="entry name" value="Aldolase_TIM"/>
</dbReference>
<evidence type="ECO:0000256" key="5">
    <source>
        <dbReference type="ARBA" id="ARBA00023277"/>
    </source>
</evidence>
<comment type="subunit">
    <text evidence="3">Homotrimer.</text>
</comment>
<keyword evidence="5" id="KW-0119">Carbohydrate metabolism</keyword>
<protein>
    <submittedName>
        <fullName evidence="6">Bifunctional 4-hydroxy-2-oxoglutarate aldolase/2-dehydro-3-deoxy-phosphogluconate aldolase</fullName>
    </submittedName>
</protein>
<dbReference type="Proteomes" id="UP001310022">
    <property type="component" value="Unassembled WGS sequence"/>
</dbReference>
<evidence type="ECO:0000256" key="4">
    <source>
        <dbReference type="ARBA" id="ARBA00023239"/>
    </source>
</evidence>
<dbReference type="EMBL" id="BQKE01000004">
    <property type="protein sequence ID" value="GJM64124.1"/>
    <property type="molecule type" value="Genomic_DNA"/>
</dbReference>
<accession>A0AAN4W1M2</accession>
<dbReference type="SUPFAM" id="SSF51569">
    <property type="entry name" value="Aldolase"/>
    <property type="match status" value="1"/>
</dbReference>
<dbReference type="Gene3D" id="3.20.20.70">
    <property type="entry name" value="Aldolase class I"/>
    <property type="match status" value="1"/>
</dbReference>
<evidence type="ECO:0000256" key="1">
    <source>
        <dbReference type="ARBA" id="ARBA00004761"/>
    </source>
</evidence>
<evidence type="ECO:0000313" key="7">
    <source>
        <dbReference type="Proteomes" id="UP001310022"/>
    </source>
</evidence>
<dbReference type="RefSeq" id="WP_338239207.1">
    <property type="nucleotide sequence ID" value="NZ_BQKE01000004.1"/>
</dbReference>
<sequence length="224" mass="24353">MARFQKYQVVAKMAEVGMIPVFYHADLEINKQILKATYEGGARVFEFTNRGDFAHEIFGQLVKWAAEECPGMMLGVGSVIDPATTALYLQLGANFIVSPVMNPEMAKICNRRKVAWSPGCGSLSEISQAEELGADVVKIFPGQQVGGPEFVKAVKGPFSWSSIMPTGGVKPERENLTAWFNAGVFCVGMGSQLMIKSSDGGFDYTAIKEKTAEAIAIIRELKSN</sequence>
<dbReference type="NCBIfam" id="NF005499">
    <property type="entry name" value="PRK07114.1"/>
    <property type="match status" value="1"/>
</dbReference>
<comment type="caution">
    <text evidence="6">The sequence shown here is derived from an EMBL/GenBank/DDBJ whole genome shotgun (WGS) entry which is preliminary data.</text>
</comment>
<dbReference type="Pfam" id="PF01081">
    <property type="entry name" value="Aldolase"/>
    <property type="match status" value="1"/>
</dbReference>
<keyword evidence="4" id="KW-0456">Lyase</keyword>
<reference evidence="6 7" key="1">
    <citation type="submission" date="2021-12" db="EMBL/GenBank/DDBJ databases">
        <title>Genome sequencing of bacteria with rrn-lacking chromosome and rrn-plasmid.</title>
        <authorList>
            <person name="Anda M."/>
            <person name="Iwasaki W."/>
        </authorList>
    </citation>
    <scope>NUCLEOTIDE SEQUENCE [LARGE SCALE GENOMIC DNA]</scope>
    <source>
        <strain evidence="6 7">NBRC 15940</strain>
    </source>
</reference>
<evidence type="ECO:0000256" key="3">
    <source>
        <dbReference type="ARBA" id="ARBA00011233"/>
    </source>
</evidence>
<dbReference type="AlphaFoldDB" id="A0AAN4W1M2"/>
<comment type="similarity">
    <text evidence="2">Belongs to the KHG/KDPG aldolase family.</text>
</comment>
<comment type="pathway">
    <text evidence="1">Carbohydrate acid metabolism.</text>
</comment>
<dbReference type="InterPro" id="IPR000887">
    <property type="entry name" value="Aldlse_KDPG_KHG"/>
</dbReference>